<gene>
    <name evidence="4" type="primary">sunS</name>
    <name evidence="4" type="ORF">NCTC12078_02778</name>
</gene>
<dbReference type="PANTHER" id="PTHR43630">
    <property type="entry name" value="POLY-BETA-1,6-N-ACETYL-D-GLUCOSAMINE SYNTHASE"/>
    <property type="match status" value="1"/>
</dbReference>
<keyword evidence="2" id="KW-1133">Transmembrane helix</keyword>
<feature type="transmembrane region" description="Helical" evidence="2">
    <location>
        <begin position="223"/>
        <end position="242"/>
    </location>
</feature>
<feature type="domain" description="Glycosyltransferase 2-like" evidence="3">
    <location>
        <begin position="4"/>
        <end position="107"/>
    </location>
</feature>
<evidence type="ECO:0000313" key="4">
    <source>
        <dbReference type="EMBL" id="VFB04740.1"/>
    </source>
</evidence>
<dbReference type="InterPro" id="IPR001173">
    <property type="entry name" value="Glyco_trans_2-like"/>
</dbReference>
<keyword evidence="2" id="KW-0472">Membrane</keyword>
<dbReference type="CDD" id="cd02511">
    <property type="entry name" value="Beta4Glucosyltransferase"/>
    <property type="match status" value="1"/>
</dbReference>
<evidence type="ECO:0000256" key="1">
    <source>
        <dbReference type="ARBA" id="ARBA00038494"/>
    </source>
</evidence>
<comment type="similarity">
    <text evidence="1">Belongs to the glycosyltransferase 2 family. WaaE/KdtX subfamily.</text>
</comment>
<dbReference type="GO" id="GO:0016757">
    <property type="term" value="F:glycosyltransferase activity"/>
    <property type="evidence" value="ECO:0007669"/>
    <property type="project" value="UniProtKB-KW"/>
</dbReference>
<dbReference type="RefSeq" id="WP_130914916.1">
    <property type="nucleotide sequence ID" value="NZ_LR215974.1"/>
</dbReference>
<protein>
    <submittedName>
        <fullName evidence="4">SPBc2 prophage-derived glycosyltransferase SunS</fullName>
        <ecNumber evidence="4">2.4.1.-</ecNumber>
    </submittedName>
</protein>
<dbReference type="EC" id="2.4.1.-" evidence="4"/>
<evidence type="ECO:0000259" key="3">
    <source>
        <dbReference type="Pfam" id="PF00535"/>
    </source>
</evidence>
<proteinExistence type="inferred from homology"/>
<keyword evidence="4" id="KW-0808">Transferase</keyword>
<keyword evidence="2" id="KW-0812">Transmembrane</keyword>
<keyword evidence="4" id="KW-0328">Glycosyltransferase</keyword>
<dbReference type="InterPro" id="IPR029044">
    <property type="entry name" value="Nucleotide-diphossugar_trans"/>
</dbReference>
<dbReference type="Proteomes" id="UP000290013">
    <property type="component" value="Chromosome"/>
</dbReference>
<evidence type="ECO:0000256" key="2">
    <source>
        <dbReference type="SAM" id="Phobius"/>
    </source>
</evidence>
<evidence type="ECO:0000313" key="5">
    <source>
        <dbReference type="Proteomes" id="UP000290013"/>
    </source>
</evidence>
<dbReference type="AlphaFoldDB" id="A0A4U8WH18"/>
<dbReference type="SUPFAM" id="SSF53448">
    <property type="entry name" value="Nucleotide-diphospho-sugar transferases"/>
    <property type="match status" value="1"/>
</dbReference>
<dbReference type="Pfam" id="PF00535">
    <property type="entry name" value="Glycos_transf_2"/>
    <property type="match status" value="1"/>
</dbReference>
<dbReference type="Gene3D" id="3.90.550.10">
    <property type="entry name" value="Spore Coat Polysaccharide Biosynthesis Protein SpsA, Chain A"/>
    <property type="match status" value="1"/>
</dbReference>
<dbReference type="EMBL" id="LR215974">
    <property type="protein sequence ID" value="VFB04740.1"/>
    <property type="molecule type" value="Genomic_DNA"/>
</dbReference>
<name>A0A4U8WH18_9FLAO</name>
<dbReference type="PANTHER" id="PTHR43630:SF2">
    <property type="entry name" value="GLYCOSYLTRANSFERASE"/>
    <property type="match status" value="1"/>
</dbReference>
<organism evidence="4 5">
    <name type="scientific">Chryseobacterium taihuense</name>
    <dbReference type="NCBI Taxonomy" id="1141221"/>
    <lineage>
        <taxon>Bacteria</taxon>
        <taxon>Pseudomonadati</taxon>
        <taxon>Bacteroidota</taxon>
        <taxon>Flavobacteriia</taxon>
        <taxon>Flavobacteriales</taxon>
        <taxon>Weeksellaceae</taxon>
        <taxon>Chryseobacterium group</taxon>
        <taxon>Chryseobacterium</taxon>
    </lineage>
</organism>
<sequence length="251" mass="29381">MNLSVAIITYNEERIIEKNLQAIDALADEIVVVDSFSTDKTREICEKYSKVKFIQKKFEGFGQQKNFAIDNCSGSWILFLDADEIPDEDAMKSIKKVLHSHHPFFNVFEIHFNNILLNKVIRYGGWGNVWRERFFRKGHGKYSDDLVHETFITKDKKGKLDGNINHYTYKSINHHVEKINNYTQLMAEKKVLSKKKVSLFKIIVSPFYEFVKIYFLRLGFLDGIAGFYISITGAFYTFLKYIKMNEILKAK</sequence>
<reference evidence="4 5" key="1">
    <citation type="submission" date="2019-02" db="EMBL/GenBank/DDBJ databases">
        <authorList>
            <consortium name="Pathogen Informatics"/>
        </authorList>
    </citation>
    <scope>NUCLEOTIDE SEQUENCE [LARGE SCALE GENOMIC DNA]</scope>
    <source>
        <strain evidence="4 5">3012STDY6944375</strain>
    </source>
</reference>
<accession>A0A4U8WH18</accession>
<dbReference type="KEGG" id="ctai:NCTC12078_02778"/>